<gene>
    <name evidence="1" type="ORF">CSA56_19240</name>
</gene>
<reference evidence="1 2" key="1">
    <citation type="submission" date="2017-10" db="EMBL/GenBank/DDBJ databases">
        <title>Novel microbial diversity and functional potential in the marine mammal oral microbiome.</title>
        <authorList>
            <person name="Dudek N.K."/>
            <person name="Sun C.L."/>
            <person name="Burstein D."/>
            <person name="Kantor R.S."/>
            <person name="Aliaga Goltsman D.S."/>
            <person name="Bik E.M."/>
            <person name="Thomas B.C."/>
            <person name="Banfield J.F."/>
            <person name="Relman D.A."/>
        </authorList>
    </citation>
    <scope>NUCLEOTIDE SEQUENCE [LARGE SCALE GENOMIC DNA]</scope>
    <source>
        <strain evidence="1">DOLJORAL78_47_16</strain>
    </source>
</reference>
<name>A0A2G6K682_9BACT</name>
<protein>
    <submittedName>
        <fullName evidence="1">Uncharacterized protein</fullName>
    </submittedName>
</protein>
<evidence type="ECO:0000313" key="1">
    <source>
        <dbReference type="EMBL" id="PIE31145.1"/>
    </source>
</evidence>
<dbReference type="EMBL" id="PDSK01000188">
    <property type="protein sequence ID" value="PIE31145.1"/>
    <property type="molecule type" value="Genomic_DNA"/>
</dbReference>
<proteinExistence type="predicted"/>
<comment type="caution">
    <text evidence="1">The sequence shown here is derived from an EMBL/GenBank/DDBJ whole genome shotgun (WGS) entry which is preliminary data.</text>
</comment>
<sequence>MNTLKALYFPGIKIFSASQAALLLVFDKLHILGLIEEMADSEADIFTRYGFCQAIPPSPLGEHRKRFVQLITDIARRRDDYAAQLSALTIANLHRNSKEIEDSSRSLAAQLLSDGLFGGKEQHTAPLWQERLLLALADQLDREEEDIALQLARSKYNETKMFQALHGNPVQETSLALETLLQLRIRQKPVADNAVTAQLAAWTRLYQSATQRPNTKIFLTTRQEFADHILEGYREKQNHEAPQFLSLPLPATLGHEEQQIVATVTDFHKKNEPLRSEIAAAMFAAQEAQPAVTIWTETIADMFPEKTAGRMELRLYDLSRLPATDLLDVSNSCSGGEVLAVIH</sequence>
<dbReference type="Proteomes" id="UP000230821">
    <property type="component" value="Unassembled WGS sequence"/>
</dbReference>
<accession>A0A2G6K682</accession>
<organism evidence="1 2">
    <name type="scientific">candidate division KSB3 bacterium</name>
    <dbReference type="NCBI Taxonomy" id="2044937"/>
    <lineage>
        <taxon>Bacteria</taxon>
        <taxon>candidate division KSB3</taxon>
    </lineage>
</organism>
<dbReference type="AlphaFoldDB" id="A0A2G6K682"/>
<evidence type="ECO:0000313" key="2">
    <source>
        <dbReference type="Proteomes" id="UP000230821"/>
    </source>
</evidence>